<name>A0A182S4B3_ANOFN</name>
<dbReference type="AlphaFoldDB" id="A0A182S4B3"/>
<reference evidence="1" key="1">
    <citation type="submission" date="2020-05" db="UniProtKB">
        <authorList>
            <consortium name="EnsemblMetazoa"/>
        </authorList>
    </citation>
    <scope>IDENTIFICATION</scope>
    <source>
        <strain evidence="1">FUMOZ</strain>
    </source>
</reference>
<proteinExistence type="predicted"/>
<dbReference type="VEuPathDB" id="VectorBase:AFUN015229"/>
<dbReference type="EnsemblMetazoa" id="AFUN015229-RB">
    <property type="protein sequence ID" value="AFUN015229-PB"/>
    <property type="gene ID" value="AFUN015229"/>
</dbReference>
<sequence length="109" mass="12324">MDTHTHDGTVTVHYTNTSMLIGNQSKSHIQFNHGSGDATCDHATGHRHNRKKHAQITHYQPPLDHSANIQEERDMPCYPEGPLLLVRSPCCCCWLAIVQVTVVLRFRPI</sequence>
<evidence type="ECO:0000313" key="1">
    <source>
        <dbReference type="EnsemblMetazoa" id="AFUN015229-PB"/>
    </source>
</evidence>
<accession>A0A182S4B3</accession>
<protein>
    <submittedName>
        <fullName evidence="1">Uncharacterized protein</fullName>
    </submittedName>
</protein>
<organism evidence="1">
    <name type="scientific">Anopheles funestus</name>
    <name type="common">African malaria mosquito</name>
    <dbReference type="NCBI Taxonomy" id="62324"/>
    <lineage>
        <taxon>Eukaryota</taxon>
        <taxon>Metazoa</taxon>
        <taxon>Ecdysozoa</taxon>
        <taxon>Arthropoda</taxon>
        <taxon>Hexapoda</taxon>
        <taxon>Insecta</taxon>
        <taxon>Pterygota</taxon>
        <taxon>Neoptera</taxon>
        <taxon>Endopterygota</taxon>
        <taxon>Diptera</taxon>
        <taxon>Nematocera</taxon>
        <taxon>Culicoidea</taxon>
        <taxon>Culicidae</taxon>
        <taxon>Anophelinae</taxon>
        <taxon>Anopheles</taxon>
    </lineage>
</organism>